<dbReference type="CDD" id="cd04852">
    <property type="entry name" value="Peptidases_S8_3"/>
    <property type="match status" value="1"/>
</dbReference>
<dbReference type="InterPro" id="IPR034197">
    <property type="entry name" value="Peptidases_S8_3"/>
</dbReference>
<evidence type="ECO:0000313" key="15">
    <source>
        <dbReference type="EMBL" id="KAJ0972777.1"/>
    </source>
</evidence>
<keyword evidence="16" id="KW-1185">Reference proteome</keyword>
<accession>A0A9D5CHN9</accession>
<keyword evidence="6 10" id="KW-0378">Hydrolase</keyword>
<feature type="active site" description="Charge relay system" evidence="9 10">
    <location>
        <position position="151"/>
    </location>
</feature>
<evidence type="ECO:0000256" key="2">
    <source>
        <dbReference type="ARBA" id="ARBA00011073"/>
    </source>
</evidence>
<evidence type="ECO:0000259" key="14">
    <source>
        <dbReference type="Pfam" id="PF17766"/>
    </source>
</evidence>
<dbReference type="CDD" id="cd02120">
    <property type="entry name" value="PA_subtilisin_like"/>
    <property type="match status" value="1"/>
</dbReference>
<dbReference type="AlphaFoldDB" id="A0A9D5CHN9"/>
<dbReference type="PROSITE" id="PS00136">
    <property type="entry name" value="SUBTILASE_ASP"/>
    <property type="match status" value="1"/>
</dbReference>
<dbReference type="InterPro" id="IPR015500">
    <property type="entry name" value="Peptidase_S8_subtilisin-rel"/>
</dbReference>
<reference evidence="15" key="2">
    <citation type="journal article" date="2022" name="Hortic Res">
        <title>The genome of Dioscorea zingiberensis sheds light on the biosynthesis, origin and evolution of the medicinally important diosgenin saponins.</title>
        <authorList>
            <person name="Li Y."/>
            <person name="Tan C."/>
            <person name="Li Z."/>
            <person name="Guo J."/>
            <person name="Li S."/>
            <person name="Chen X."/>
            <person name="Wang C."/>
            <person name="Dai X."/>
            <person name="Yang H."/>
            <person name="Song W."/>
            <person name="Hou L."/>
            <person name="Xu J."/>
            <person name="Tong Z."/>
            <person name="Xu A."/>
            <person name="Yuan X."/>
            <person name="Wang W."/>
            <person name="Yang Q."/>
            <person name="Chen L."/>
            <person name="Sun Z."/>
            <person name="Wang K."/>
            <person name="Pan B."/>
            <person name="Chen J."/>
            <person name="Bao Y."/>
            <person name="Liu F."/>
            <person name="Qi X."/>
            <person name="Gang D.R."/>
            <person name="Wen J."/>
            <person name="Li J."/>
        </authorList>
    </citation>
    <scope>NUCLEOTIDE SEQUENCE</scope>
    <source>
        <strain evidence="15">Dzin_1.0</strain>
    </source>
</reference>
<feature type="domain" description="Subtilisin-like protease fibronectin type-III" evidence="14">
    <location>
        <begin position="653"/>
        <end position="756"/>
    </location>
</feature>
<reference evidence="15" key="1">
    <citation type="submission" date="2021-03" db="EMBL/GenBank/DDBJ databases">
        <authorList>
            <person name="Li Z."/>
            <person name="Yang C."/>
        </authorList>
    </citation>
    <scope>NUCLEOTIDE SEQUENCE</scope>
    <source>
        <strain evidence="15">Dzin_1.0</strain>
        <tissue evidence="15">Leaf</tissue>
    </source>
</reference>
<dbReference type="InterPro" id="IPR010259">
    <property type="entry name" value="S8pro/Inhibitor_I9"/>
</dbReference>
<feature type="signal peptide" evidence="11">
    <location>
        <begin position="1"/>
        <end position="24"/>
    </location>
</feature>
<dbReference type="Gene3D" id="3.40.50.200">
    <property type="entry name" value="Peptidase S8/S53 domain"/>
    <property type="match status" value="1"/>
</dbReference>
<dbReference type="InterPro" id="IPR037045">
    <property type="entry name" value="S8pro/Inhibitor_I9_sf"/>
</dbReference>
<name>A0A9D5CHN9_9LILI</name>
<evidence type="ECO:0008006" key="17">
    <source>
        <dbReference type="Google" id="ProtNLM"/>
    </source>
</evidence>
<keyword evidence="5 11" id="KW-0732">Signal</keyword>
<evidence type="ECO:0000259" key="12">
    <source>
        <dbReference type="Pfam" id="PF00082"/>
    </source>
</evidence>
<dbReference type="GO" id="GO:0004252">
    <property type="term" value="F:serine-type endopeptidase activity"/>
    <property type="evidence" value="ECO:0007669"/>
    <property type="project" value="UniProtKB-UniRule"/>
</dbReference>
<dbReference type="FunFam" id="3.40.50.200:FF:000006">
    <property type="entry name" value="Subtilisin-like protease SBT1.5"/>
    <property type="match status" value="1"/>
</dbReference>
<evidence type="ECO:0000313" key="16">
    <source>
        <dbReference type="Proteomes" id="UP001085076"/>
    </source>
</evidence>
<feature type="chain" id="PRO_5039279716" description="Subtilisin-like protease SBT1.9" evidence="11">
    <location>
        <begin position="25"/>
        <end position="758"/>
    </location>
</feature>
<feature type="active site" description="Charge relay system" evidence="9 10">
    <location>
        <position position="222"/>
    </location>
</feature>
<dbReference type="InterPro" id="IPR041469">
    <property type="entry name" value="Subtilisin-like_FN3"/>
</dbReference>
<comment type="similarity">
    <text evidence="2 10">Belongs to the peptidase S8 family.</text>
</comment>
<dbReference type="Gene3D" id="2.60.40.2310">
    <property type="match status" value="1"/>
</dbReference>
<dbReference type="GO" id="GO:0006508">
    <property type="term" value="P:proteolysis"/>
    <property type="evidence" value="ECO:0007669"/>
    <property type="project" value="UniProtKB-KW"/>
</dbReference>
<dbReference type="InterPro" id="IPR045051">
    <property type="entry name" value="SBT"/>
</dbReference>
<keyword evidence="8" id="KW-0325">Glycoprotein</keyword>
<dbReference type="OrthoDB" id="206201at2759"/>
<feature type="domain" description="Peptidase S8/S53" evidence="12">
    <location>
        <begin position="142"/>
        <end position="575"/>
    </location>
</feature>
<dbReference type="Pfam" id="PF00082">
    <property type="entry name" value="Peptidase_S8"/>
    <property type="match status" value="1"/>
</dbReference>
<dbReference type="InterPro" id="IPR000209">
    <property type="entry name" value="Peptidase_S8/S53_dom"/>
</dbReference>
<evidence type="ECO:0000256" key="9">
    <source>
        <dbReference type="PIRSR" id="PIRSR615500-1"/>
    </source>
</evidence>
<dbReference type="FunFam" id="3.30.70.80:FF:000003">
    <property type="entry name" value="Subtilisin-like protease SBT1.9"/>
    <property type="match status" value="1"/>
</dbReference>
<evidence type="ECO:0000256" key="8">
    <source>
        <dbReference type="ARBA" id="ARBA00023180"/>
    </source>
</evidence>
<comment type="subcellular location">
    <subcellularLocation>
        <location evidence="1">Secreted</location>
    </subcellularLocation>
</comment>
<evidence type="ECO:0000256" key="4">
    <source>
        <dbReference type="ARBA" id="ARBA00022670"/>
    </source>
</evidence>
<evidence type="ECO:0000256" key="5">
    <source>
        <dbReference type="ARBA" id="ARBA00022729"/>
    </source>
</evidence>
<dbReference type="SUPFAM" id="SSF52743">
    <property type="entry name" value="Subtilisin-like"/>
    <property type="match status" value="1"/>
</dbReference>
<keyword evidence="4 10" id="KW-0645">Protease</keyword>
<sequence length="758" mass="81775">MASQFSSFLFHSWLLGTLISLAMAADRSTYIVHMEGSVMPKAFTDYKQWYSASLKSLATDPISVNQAAAFSESTPSNLFYVYKNVMHGFTAALSDNELQALKKMPGVLGVHKDRQVTMDTTHTYEFLDLNSATGLWPASNYGEDVIIGVIDTGVWPEHQSFNDRGMGEIPKRWKGTCEVGQDFNTSMCNRKLIGARYFNKGVMAANPGVNISMNSARDWYGHGTHMSSIAAGSYASADFFGYAPGIARGIAHRARLAIYKVSWEEGSYASDFLAGMDQAVADGVDVISISWGFDDGPFYEDPLAIASFAAMEKGIFVSTSAGNDGPELSTVHNGMPWVLTVAAGTIDRQLAGTLTLGNGQTIIGTTQYPVNALSLDMPLVYNETILSCNSPSLLSSIAAGQIVICKDNGSVWAQELDVIKSTVAGAIFITNLTDFSYSSALIAITPEDGITLQNYAKNNPSATVTIKFKKITVLGTPTAPRVSSYSSRGPSLSFPGILKPDIMAPGVDVLAAWPSNSPVAFIGTTTPLPGDFKIFSGTSLACAHASGVAALLKSAHPGWSPAAIHSAMMTTANALDNALEPIKDIGNYYNPASPLAMGAGQVDPNRALDPGLIYDATPQDYISLLCGSNYSLNQIMMITRSSKAYDCSKPSTDLNHPSFIANFNTSSTNYSQTFERTVTNVGDGAATYKVHWMTPTWLSIVVEPKVLVFKDKYEKISYKVYMKASLQGEKSRSYGFGHITWVDETEKYNVRSPFVVLI</sequence>
<feature type="active site" description="Charge relay system" evidence="9 10">
    <location>
        <position position="539"/>
    </location>
</feature>
<evidence type="ECO:0000256" key="1">
    <source>
        <dbReference type="ARBA" id="ARBA00004613"/>
    </source>
</evidence>
<dbReference type="GO" id="GO:0005576">
    <property type="term" value="C:extracellular region"/>
    <property type="evidence" value="ECO:0007669"/>
    <property type="project" value="UniProtKB-SubCell"/>
</dbReference>
<dbReference type="Gene3D" id="3.50.30.30">
    <property type="match status" value="1"/>
</dbReference>
<dbReference type="PANTHER" id="PTHR10795">
    <property type="entry name" value="PROPROTEIN CONVERTASE SUBTILISIN/KEXIN"/>
    <property type="match status" value="1"/>
</dbReference>
<gene>
    <name evidence="15" type="ORF">J5N97_020736</name>
</gene>
<evidence type="ECO:0000259" key="13">
    <source>
        <dbReference type="Pfam" id="PF05922"/>
    </source>
</evidence>
<dbReference type="PROSITE" id="PS51892">
    <property type="entry name" value="SUBTILASE"/>
    <property type="match status" value="1"/>
</dbReference>
<organism evidence="15 16">
    <name type="scientific">Dioscorea zingiberensis</name>
    <dbReference type="NCBI Taxonomy" id="325984"/>
    <lineage>
        <taxon>Eukaryota</taxon>
        <taxon>Viridiplantae</taxon>
        <taxon>Streptophyta</taxon>
        <taxon>Embryophyta</taxon>
        <taxon>Tracheophyta</taxon>
        <taxon>Spermatophyta</taxon>
        <taxon>Magnoliopsida</taxon>
        <taxon>Liliopsida</taxon>
        <taxon>Dioscoreales</taxon>
        <taxon>Dioscoreaceae</taxon>
        <taxon>Dioscorea</taxon>
    </lineage>
</organism>
<dbReference type="PRINTS" id="PR00723">
    <property type="entry name" value="SUBTILISIN"/>
</dbReference>
<evidence type="ECO:0000256" key="10">
    <source>
        <dbReference type="PROSITE-ProRule" id="PRU01240"/>
    </source>
</evidence>
<dbReference type="InterPro" id="IPR036852">
    <property type="entry name" value="Peptidase_S8/S53_dom_sf"/>
</dbReference>
<dbReference type="Proteomes" id="UP001085076">
    <property type="component" value="Miscellaneous, Linkage group lg05"/>
</dbReference>
<comment type="caution">
    <text evidence="15">The sequence shown here is derived from an EMBL/GenBank/DDBJ whole genome shotgun (WGS) entry which is preliminary data.</text>
</comment>
<dbReference type="Pfam" id="PF17766">
    <property type="entry name" value="fn3_6"/>
    <property type="match status" value="1"/>
</dbReference>
<evidence type="ECO:0000256" key="11">
    <source>
        <dbReference type="SAM" id="SignalP"/>
    </source>
</evidence>
<proteinExistence type="inferred from homology"/>
<dbReference type="InterPro" id="IPR023827">
    <property type="entry name" value="Peptidase_S8_Asp-AS"/>
</dbReference>
<dbReference type="Gene3D" id="3.30.70.80">
    <property type="entry name" value="Peptidase S8 propeptide/proteinase inhibitor I9"/>
    <property type="match status" value="1"/>
</dbReference>
<evidence type="ECO:0000256" key="6">
    <source>
        <dbReference type="ARBA" id="ARBA00022801"/>
    </source>
</evidence>
<feature type="domain" description="Inhibitor I9" evidence="13">
    <location>
        <begin position="29"/>
        <end position="118"/>
    </location>
</feature>
<evidence type="ECO:0000256" key="7">
    <source>
        <dbReference type="ARBA" id="ARBA00022825"/>
    </source>
</evidence>
<protein>
    <recommendedName>
        <fullName evidence="17">Subtilisin-like protease SBT1.9</fullName>
    </recommendedName>
</protein>
<keyword evidence="3" id="KW-0964">Secreted</keyword>
<evidence type="ECO:0000256" key="3">
    <source>
        <dbReference type="ARBA" id="ARBA00022525"/>
    </source>
</evidence>
<keyword evidence="7 10" id="KW-0720">Serine protease</keyword>
<dbReference type="EMBL" id="JAGGNH010000005">
    <property type="protein sequence ID" value="KAJ0972777.1"/>
    <property type="molecule type" value="Genomic_DNA"/>
</dbReference>
<dbReference type="Pfam" id="PF05922">
    <property type="entry name" value="Inhibitor_I9"/>
    <property type="match status" value="1"/>
</dbReference>